<name>A0A3N1D381_9ACTN</name>
<keyword evidence="5 8" id="KW-0223">Dioxygenase</keyword>
<evidence type="ECO:0000256" key="9">
    <source>
        <dbReference type="SAM" id="MobiDB-lite"/>
    </source>
</evidence>
<sequence length="307" mass="34326">MEIVGLGYMGLESKNTEGWRTYAPEVLGMAVRPSDGPALLLRMDDRNHRIAIRPGDRDRLSYIGWELLNRPAWEEALQILAAEGYAPEIADPGLREERAVHAMAWIHGPDDVRHEFYYGHGFDSHTFLPGRPHNGFVTGEGGFGHVVLTVPAWTDELNHFIEDVLKFKWFGSGADTGKRRFYRPRRNHRTHAIGYSIVPGVLGLQHVGIEVHDLDDVGIAYDRVLERGDPLMATLGRHTQDPVISFYAFTPSGFPLEYINAGVEDSEVHPFVEGKPESLSIWGHKFNPDAPKPSTMYSAAESVTSDS</sequence>
<dbReference type="GO" id="GO:0051213">
    <property type="term" value="F:dioxygenase activity"/>
    <property type="evidence" value="ECO:0007669"/>
    <property type="project" value="UniProtKB-KW"/>
</dbReference>
<keyword evidence="7 8" id="KW-0408">Iron</keyword>
<evidence type="ECO:0000256" key="2">
    <source>
        <dbReference type="ARBA" id="ARBA00008784"/>
    </source>
</evidence>
<dbReference type="InterPro" id="IPR029068">
    <property type="entry name" value="Glyas_Bleomycin-R_OHBP_Dase"/>
</dbReference>
<evidence type="ECO:0000256" key="3">
    <source>
        <dbReference type="ARBA" id="ARBA00022723"/>
    </source>
</evidence>
<dbReference type="PROSITE" id="PS51819">
    <property type="entry name" value="VOC"/>
    <property type="match status" value="2"/>
</dbReference>
<evidence type="ECO:0000256" key="8">
    <source>
        <dbReference type="RuleBase" id="RU000683"/>
    </source>
</evidence>
<keyword evidence="3" id="KW-0479">Metal-binding</keyword>
<evidence type="ECO:0000256" key="4">
    <source>
        <dbReference type="ARBA" id="ARBA00022797"/>
    </source>
</evidence>
<accession>A0A3N1D381</accession>
<keyword evidence="6 8" id="KW-0560">Oxidoreductase</keyword>
<organism evidence="11 12">
    <name type="scientific">Actinocorallia herbida</name>
    <dbReference type="NCBI Taxonomy" id="58109"/>
    <lineage>
        <taxon>Bacteria</taxon>
        <taxon>Bacillati</taxon>
        <taxon>Actinomycetota</taxon>
        <taxon>Actinomycetes</taxon>
        <taxon>Streptosporangiales</taxon>
        <taxon>Thermomonosporaceae</taxon>
        <taxon>Actinocorallia</taxon>
    </lineage>
</organism>
<dbReference type="EMBL" id="RJKE01000001">
    <property type="protein sequence ID" value="ROO87997.1"/>
    <property type="molecule type" value="Genomic_DNA"/>
</dbReference>
<dbReference type="SUPFAM" id="SSF54593">
    <property type="entry name" value="Glyoxalase/Bleomycin resistance protein/Dihydroxybiphenyl dioxygenase"/>
    <property type="match status" value="1"/>
</dbReference>
<evidence type="ECO:0000313" key="11">
    <source>
        <dbReference type="EMBL" id="ROO87997.1"/>
    </source>
</evidence>
<proteinExistence type="inferred from homology"/>
<comment type="cofactor">
    <cofactor evidence="1 8">
        <name>Fe(2+)</name>
        <dbReference type="ChEBI" id="CHEBI:29033"/>
    </cofactor>
</comment>
<evidence type="ECO:0000313" key="12">
    <source>
        <dbReference type="Proteomes" id="UP000272400"/>
    </source>
</evidence>
<dbReference type="GO" id="GO:0008198">
    <property type="term" value="F:ferrous iron binding"/>
    <property type="evidence" value="ECO:0007669"/>
    <property type="project" value="InterPro"/>
</dbReference>
<comment type="similarity">
    <text evidence="2 8">Belongs to the extradiol ring-cleavage dioxygenase family.</text>
</comment>
<dbReference type="InterPro" id="IPR000486">
    <property type="entry name" value="Xdiol_ring_cleave_dOase_1/2"/>
</dbReference>
<evidence type="ECO:0000256" key="1">
    <source>
        <dbReference type="ARBA" id="ARBA00001954"/>
    </source>
</evidence>
<feature type="domain" description="VOC" evidence="10">
    <location>
        <begin position="5"/>
        <end position="119"/>
    </location>
</feature>
<dbReference type="RefSeq" id="WP_123667216.1">
    <property type="nucleotide sequence ID" value="NZ_RJKE01000001.1"/>
</dbReference>
<evidence type="ECO:0000256" key="6">
    <source>
        <dbReference type="ARBA" id="ARBA00023002"/>
    </source>
</evidence>
<evidence type="ECO:0000259" key="10">
    <source>
        <dbReference type="PROSITE" id="PS51819"/>
    </source>
</evidence>
<dbReference type="Pfam" id="PF00903">
    <property type="entry name" value="Glyoxalase"/>
    <property type="match status" value="1"/>
</dbReference>
<keyword evidence="4 8" id="KW-0058">Aromatic hydrocarbons catabolism</keyword>
<feature type="region of interest" description="Disordered" evidence="9">
    <location>
        <begin position="288"/>
        <end position="307"/>
    </location>
</feature>
<dbReference type="CDD" id="cd07252">
    <property type="entry name" value="BphC1-RGP6_N_like"/>
    <property type="match status" value="1"/>
</dbReference>
<reference evidence="11 12" key="1">
    <citation type="submission" date="2018-11" db="EMBL/GenBank/DDBJ databases">
        <title>Sequencing the genomes of 1000 actinobacteria strains.</title>
        <authorList>
            <person name="Klenk H.-P."/>
        </authorList>
    </citation>
    <scope>NUCLEOTIDE SEQUENCE [LARGE SCALE GENOMIC DNA]</scope>
    <source>
        <strain evidence="11 12">DSM 44254</strain>
    </source>
</reference>
<dbReference type="Gene3D" id="3.10.180.10">
    <property type="entry name" value="2,3-Dihydroxybiphenyl 1,2-Dioxygenase, domain 1"/>
    <property type="match status" value="2"/>
</dbReference>
<dbReference type="AlphaFoldDB" id="A0A3N1D381"/>
<dbReference type="PROSITE" id="PS00082">
    <property type="entry name" value="EXTRADIOL_DIOXYGENAS"/>
    <property type="match status" value="1"/>
</dbReference>
<feature type="domain" description="VOC" evidence="10">
    <location>
        <begin position="142"/>
        <end position="261"/>
    </location>
</feature>
<dbReference type="InterPro" id="IPR037523">
    <property type="entry name" value="VOC_core"/>
</dbReference>
<dbReference type="InterPro" id="IPR004360">
    <property type="entry name" value="Glyas_Fos-R_dOase_dom"/>
</dbReference>
<dbReference type="Pfam" id="PF22632">
    <property type="entry name" value="BphC_D1"/>
    <property type="match status" value="1"/>
</dbReference>
<dbReference type="OrthoDB" id="3827654at2"/>
<evidence type="ECO:0000256" key="7">
    <source>
        <dbReference type="ARBA" id="ARBA00023004"/>
    </source>
</evidence>
<evidence type="ECO:0000256" key="5">
    <source>
        <dbReference type="ARBA" id="ARBA00022964"/>
    </source>
</evidence>
<feature type="compositionally biased region" description="Polar residues" evidence="9">
    <location>
        <begin position="295"/>
        <end position="307"/>
    </location>
</feature>
<gene>
    <name evidence="11" type="ORF">EDD29_5650</name>
</gene>
<dbReference type="Proteomes" id="UP000272400">
    <property type="component" value="Unassembled WGS sequence"/>
</dbReference>
<comment type="caution">
    <text evidence="11">The sequence shown here is derived from an EMBL/GenBank/DDBJ whole genome shotgun (WGS) entry which is preliminary data.</text>
</comment>
<keyword evidence="12" id="KW-1185">Reference proteome</keyword>
<protein>
    <submittedName>
        <fullName evidence="11">2,3-dihydroxybiphenyl 1,2-dioxygenase</fullName>
    </submittedName>
</protein>